<dbReference type="RefSeq" id="WP_113618951.1">
    <property type="nucleotide sequence ID" value="NZ_QFFJ01000002.1"/>
</dbReference>
<organism evidence="2 3">
    <name type="scientific">Chitinophaga flava</name>
    <dbReference type="NCBI Taxonomy" id="2259036"/>
    <lineage>
        <taxon>Bacteria</taxon>
        <taxon>Pseudomonadati</taxon>
        <taxon>Bacteroidota</taxon>
        <taxon>Chitinophagia</taxon>
        <taxon>Chitinophagales</taxon>
        <taxon>Chitinophagaceae</taxon>
        <taxon>Chitinophaga</taxon>
    </lineage>
</organism>
<dbReference type="Pfam" id="PF12893">
    <property type="entry name" value="Lumazine_bd_2"/>
    <property type="match status" value="1"/>
</dbReference>
<feature type="signal peptide" evidence="1">
    <location>
        <begin position="1"/>
        <end position="19"/>
    </location>
</feature>
<dbReference type="Gene3D" id="3.10.450.50">
    <property type="match status" value="1"/>
</dbReference>
<dbReference type="OrthoDB" id="117186at2"/>
<evidence type="ECO:0000256" key="1">
    <source>
        <dbReference type="SAM" id="SignalP"/>
    </source>
</evidence>
<comment type="caution">
    <text evidence="2">The sequence shown here is derived from an EMBL/GenBank/DDBJ whole genome shotgun (WGS) entry which is preliminary data.</text>
</comment>
<keyword evidence="3" id="KW-1185">Reference proteome</keyword>
<keyword evidence="1" id="KW-0732">Signal</keyword>
<dbReference type="SUPFAM" id="SSF54427">
    <property type="entry name" value="NTF2-like"/>
    <property type="match status" value="1"/>
</dbReference>
<protein>
    <recommendedName>
        <fullName evidence="4">Nuclear transport factor 2 family protein</fullName>
    </recommendedName>
</protein>
<dbReference type="InterPro" id="IPR032710">
    <property type="entry name" value="NTF2-like_dom_sf"/>
</dbReference>
<dbReference type="AlphaFoldDB" id="A0A365XVL2"/>
<dbReference type="Proteomes" id="UP000253410">
    <property type="component" value="Unassembled WGS sequence"/>
</dbReference>
<name>A0A365XVL2_9BACT</name>
<dbReference type="InterPro" id="IPR039437">
    <property type="entry name" value="FrzH/put_lumazine-bd"/>
</dbReference>
<proteinExistence type="predicted"/>
<dbReference type="EMBL" id="QFFJ01000002">
    <property type="protein sequence ID" value="RBL90200.1"/>
    <property type="molecule type" value="Genomic_DNA"/>
</dbReference>
<evidence type="ECO:0000313" key="3">
    <source>
        <dbReference type="Proteomes" id="UP000253410"/>
    </source>
</evidence>
<reference evidence="2 3" key="1">
    <citation type="submission" date="2018-05" db="EMBL/GenBank/DDBJ databases">
        <title>Chitinophaga sp. K3CV102501T nov., isolated from isolated from a monsoon evergreen broad-leaved forest soil.</title>
        <authorList>
            <person name="Lv Y."/>
        </authorList>
    </citation>
    <scope>NUCLEOTIDE SEQUENCE [LARGE SCALE GENOMIC DNA]</scope>
    <source>
        <strain evidence="2 3">GDMCC 1.1325</strain>
    </source>
</reference>
<gene>
    <name evidence="2" type="ORF">DF182_27425</name>
</gene>
<evidence type="ECO:0000313" key="2">
    <source>
        <dbReference type="EMBL" id="RBL90200.1"/>
    </source>
</evidence>
<feature type="chain" id="PRO_5017016816" description="Nuclear transport factor 2 family protein" evidence="1">
    <location>
        <begin position="20"/>
        <end position="156"/>
    </location>
</feature>
<evidence type="ECO:0008006" key="4">
    <source>
        <dbReference type="Google" id="ProtNLM"/>
    </source>
</evidence>
<sequence>MRYLYVTLLCLLATASLKAQSDTAAVKHAVDKLFTAMHSSDSTTLKECFSPNAVFQTISNENGKTEVKNVSVARFAEIIGKTPKGDVDERITYGAIHIDAALASVWTPYRYYYQGQFHHCGVNVFQLVKLNGKWKIQYVIDTRRKDACVEEEKAAQ</sequence>
<accession>A0A365XVL2</accession>